<name>A0A8T0YJP1_9STRA</name>
<comment type="caution">
    <text evidence="1">The sequence shown here is derived from an EMBL/GenBank/DDBJ whole genome shotgun (WGS) entry which is preliminary data.</text>
</comment>
<reference evidence="1" key="1">
    <citation type="submission" date="2018-10" db="EMBL/GenBank/DDBJ databases">
        <title>Effector identification in a new, highly contiguous assembly of the strawberry crown rot pathogen Phytophthora cactorum.</title>
        <authorList>
            <person name="Armitage A.D."/>
            <person name="Nellist C.F."/>
            <person name="Bates H."/>
            <person name="Vickerstaff R.J."/>
            <person name="Harrison R.J."/>
        </authorList>
    </citation>
    <scope>NUCLEOTIDE SEQUENCE</scope>
    <source>
        <strain evidence="1">15-7</strain>
    </source>
</reference>
<dbReference type="VEuPathDB" id="FungiDB:PC110_g6089"/>
<protein>
    <submittedName>
        <fullName evidence="1">Uncharacterized protein</fullName>
    </submittedName>
</protein>
<dbReference type="EMBL" id="RCMG01000802">
    <property type="protein sequence ID" value="KAG2846871.1"/>
    <property type="molecule type" value="Genomic_DNA"/>
</dbReference>
<dbReference type="Proteomes" id="UP000735874">
    <property type="component" value="Unassembled WGS sequence"/>
</dbReference>
<dbReference type="AlphaFoldDB" id="A0A8T0YJP1"/>
<evidence type="ECO:0000313" key="1">
    <source>
        <dbReference type="EMBL" id="KAG2846871.1"/>
    </source>
</evidence>
<accession>A0A8T0YJP1</accession>
<organism evidence="1 2">
    <name type="scientific">Phytophthora cactorum</name>
    <dbReference type="NCBI Taxonomy" id="29920"/>
    <lineage>
        <taxon>Eukaryota</taxon>
        <taxon>Sar</taxon>
        <taxon>Stramenopiles</taxon>
        <taxon>Oomycota</taxon>
        <taxon>Peronosporomycetes</taxon>
        <taxon>Peronosporales</taxon>
        <taxon>Peronosporaceae</taxon>
        <taxon>Phytophthora</taxon>
    </lineage>
</organism>
<gene>
    <name evidence="1" type="ORF">PC113_g17893</name>
</gene>
<sequence>MVTLNTPDQKRLRFMLDEANVLSNIRLEFDAALYHLVRAGVLISPLPAAGFLARGDRDKIAALRFRMA</sequence>
<proteinExistence type="predicted"/>
<evidence type="ECO:0000313" key="2">
    <source>
        <dbReference type="Proteomes" id="UP000735874"/>
    </source>
</evidence>